<dbReference type="Proteomes" id="UP000712600">
    <property type="component" value="Unassembled WGS sequence"/>
</dbReference>
<comment type="caution">
    <text evidence="3">The sequence shown here is derived from an EMBL/GenBank/DDBJ whole genome shotgun (WGS) entry which is preliminary data.</text>
</comment>
<evidence type="ECO:0000313" key="4">
    <source>
        <dbReference type="Proteomes" id="UP000712600"/>
    </source>
</evidence>
<evidence type="ECO:0000256" key="2">
    <source>
        <dbReference type="ARBA" id="ARBA00022737"/>
    </source>
</evidence>
<reference evidence="3" key="1">
    <citation type="submission" date="2019-12" db="EMBL/GenBank/DDBJ databases">
        <title>Genome sequencing and annotation of Brassica cretica.</title>
        <authorList>
            <person name="Studholme D.J."/>
            <person name="Sarris P."/>
        </authorList>
    </citation>
    <scope>NUCLEOTIDE SEQUENCE</scope>
    <source>
        <strain evidence="3">PFS-109/04</strain>
        <tissue evidence="3">Leaf</tissue>
    </source>
</reference>
<sequence length="383" mass="42989">TRDVVVANPTSNQIIDNLALYSFFRSETTVTYDSPYPLYAMAFSSSQPSPTTAVGSGGSRIVQPGQNFKTLGAATPPTPHLAPPVSQPYLLNLPFEHPHPPTKLMFIPPSLRLPSGDLLASSGDFLRFLEIKRLHHRQLRRCPQQQQDERVLRAVNLLRLERHRRKRLRTCSIHTTCTIWDLVTRANGSNWRVTGVSRRVVDLLQLERHRAEATQNLQRRQDVHDLGRGDGGPDDKEVHDITWGEARVFVTVSADGSLEYLTCTARNTPLLSTPLLRLAWNKQNLRCMATILMDSNELGLRRVVSKFVRVVMMERRCFGELPTVAGPNGIDPMSVYSAGSEINSCSCLVRCLIGLALLFLVKCSSLKFELWIARIGFMLAARH</sequence>
<dbReference type="EMBL" id="QGKX02001290">
    <property type="protein sequence ID" value="KAF3538993.1"/>
    <property type="molecule type" value="Genomic_DNA"/>
</dbReference>
<proteinExistence type="predicted"/>
<organism evidence="3 4">
    <name type="scientific">Brassica cretica</name>
    <name type="common">Mustard</name>
    <dbReference type="NCBI Taxonomy" id="69181"/>
    <lineage>
        <taxon>Eukaryota</taxon>
        <taxon>Viridiplantae</taxon>
        <taxon>Streptophyta</taxon>
        <taxon>Embryophyta</taxon>
        <taxon>Tracheophyta</taxon>
        <taxon>Spermatophyta</taxon>
        <taxon>Magnoliopsida</taxon>
        <taxon>eudicotyledons</taxon>
        <taxon>Gunneridae</taxon>
        <taxon>Pentapetalae</taxon>
        <taxon>rosids</taxon>
        <taxon>malvids</taxon>
        <taxon>Brassicales</taxon>
        <taxon>Brassicaceae</taxon>
        <taxon>Brassiceae</taxon>
        <taxon>Brassica</taxon>
    </lineage>
</organism>
<dbReference type="AlphaFoldDB" id="A0A8S9QGB5"/>
<evidence type="ECO:0000313" key="3">
    <source>
        <dbReference type="EMBL" id="KAF3538993.1"/>
    </source>
</evidence>
<dbReference type="PANTHER" id="PTHR19919">
    <property type="entry name" value="WD REPEAT CONTAINING PROTEIN"/>
    <property type="match status" value="1"/>
</dbReference>
<dbReference type="InterPro" id="IPR045159">
    <property type="entry name" value="DCAF7-like"/>
</dbReference>
<keyword evidence="2" id="KW-0677">Repeat</keyword>
<evidence type="ECO:0000256" key="1">
    <source>
        <dbReference type="ARBA" id="ARBA00022574"/>
    </source>
</evidence>
<keyword evidence="1" id="KW-0853">WD repeat</keyword>
<accession>A0A8S9QGB5</accession>
<protein>
    <submittedName>
        <fullName evidence="3">Uncharacterized protein</fullName>
    </submittedName>
</protein>
<gene>
    <name evidence="3" type="ORF">F2Q69_00025139</name>
</gene>
<feature type="non-terminal residue" evidence="3">
    <location>
        <position position="1"/>
    </location>
</feature>
<name>A0A8S9QGB5_BRACR</name>